<gene>
    <name evidence="3" type="ORF">DN730_09095</name>
</gene>
<dbReference type="Proteomes" id="UP000254326">
    <property type="component" value="Unassembled WGS sequence"/>
</dbReference>
<dbReference type="Pfam" id="PF14339">
    <property type="entry name" value="DUF4394"/>
    <property type="match status" value="1"/>
</dbReference>
<dbReference type="EMBL" id="QKRA01000003">
    <property type="protein sequence ID" value="RDL44538.1"/>
    <property type="molecule type" value="Genomic_DNA"/>
</dbReference>
<dbReference type="InterPro" id="IPR025507">
    <property type="entry name" value="DUF4394"/>
</dbReference>
<evidence type="ECO:0000313" key="4">
    <source>
        <dbReference type="Proteomes" id="UP000254326"/>
    </source>
</evidence>
<evidence type="ECO:0000259" key="2">
    <source>
        <dbReference type="Pfam" id="PF14339"/>
    </source>
</evidence>
<dbReference type="SUPFAM" id="SSF63825">
    <property type="entry name" value="YWTD domain"/>
    <property type="match status" value="1"/>
</dbReference>
<feature type="domain" description="DUF4394" evidence="2">
    <location>
        <begin position="47"/>
        <end position="294"/>
    </location>
</feature>
<evidence type="ECO:0000313" key="3">
    <source>
        <dbReference type="EMBL" id="RDL44538.1"/>
    </source>
</evidence>
<feature type="signal peptide" evidence="1">
    <location>
        <begin position="1"/>
        <end position="27"/>
    </location>
</feature>
<comment type="caution">
    <text evidence="3">The sequence shown here is derived from an EMBL/GenBank/DDBJ whole genome shotgun (WGS) entry which is preliminary data.</text>
</comment>
<organism evidence="3 4">
    <name type="scientific">Marinomonas piezotolerans</name>
    <dbReference type="NCBI Taxonomy" id="2213058"/>
    <lineage>
        <taxon>Bacteria</taxon>
        <taxon>Pseudomonadati</taxon>
        <taxon>Pseudomonadota</taxon>
        <taxon>Gammaproteobacteria</taxon>
        <taxon>Oceanospirillales</taxon>
        <taxon>Oceanospirillaceae</taxon>
        <taxon>Marinomonas</taxon>
    </lineage>
</organism>
<keyword evidence="1" id="KW-0732">Signal</keyword>
<proteinExistence type="predicted"/>
<sequence>MSKSNVRQRVIGATLAMSVVFAAPAFAESSMSTMPTSVWAIDDQHKLINVNPKQPSNVKKSVQVTGLAEDDKIIGIDFRVAYGDMYALANTGRIYLINFNTGEATLVPGSSPVDYMAMGPYGFDFNPAADKLRVVGGKNRNLRLHPETGGIVDFDKTVPATQVDPKLAYSESDQFAGELPDIVAAGYTYNTKDSKLTTNYAIDRRNGMLVMQGTKEGATPSVSPNLGVLYSVGHLGLGAIRDASMDISDVNNVALAAILSSQNEHTVLVEVDLDTGRSYTLGTLGSGTHYTGFAIEP</sequence>
<evidence type="ECO:0000256" key="1">
    <source>
        <dbReference type="SAM" id="SignalP"/>
    </source>
</evidence>
<dbReference type="RefSeq" id="WP_115467801.1">
    <property type="nucleotide sequence ID" value="NZ_QKRA01000003.1"/>
</dbReference>
<reference evidence="3 4" key="1">
    <citation type="submission" date="2018-06" db="EMBL/GenBank/DDBJ databases">
        <title>Marinomonas sp. YLB-05 draft genome sequence.</title>
        <authorList>
            <person name="Yu L."/>
            <person name="Tang X."/>
        </authorList>
    </citation>
    <scope>NUCLEOTIDE SEQUENCE [LARGE SCALE GENOMIC DNA]</scope>
    <source>
        <strain evidence="3 4">YLB-05</strain>
    </source>
</reference>
<keyword evidence="4" id="KW-1185">Reference proteome</keyword>
<accession>A0A370U9V9</accession>
<dbReference type="AlphaFoldDB" id="A0A370U9V9"/>
<protein>
    <recommendedName>
        <fullName evidence="2">DUF4394 domain-containing protein</fullName>
    </recommendedName>
</protein>
<name>A0A370U9V9_9GAMM</name>
<dbReference type="OrthoDB" id="531718at2"/>
<feature type="chain" id="PRO_5016985363" description="DUF4394 domain-containing protein" evidence="1">
    <location>
        <begin position="28"/>
        <end position="297"/>
    </location>
</feature>